<evidence type="ECO:0000256" key="1">
    <source>
        <dbReference type="SAM" id="MobiDB-lite"/>
    </source>
</evidence>
<protein>
    <submittedName>
        <fullName evidence="2">Uncharacterized protein</fullName>
    </submittedName>
</protein>
<gene>
    <name evidence="2" type="ORF">CK203_107146</name>
</gene>
<sequence length="245" mass="27758">MLNFFFISQAPLFQSPIPSLSSFLHHSPLSTPPWQPISITPLHSRGITIHHRPPFNFQLFPPSKTSQFFTQHSKSILNQSALYLPNQSLKLRFKPVFFKETHCRRPAFPTLKSQKFSPFERASKLQGRFSISYPPNPKPLSLISLLHMPKTRGGHTSAPRASRYHTRRASATPVAPTQIPPRVLLQRKPRLQSQESPLEHLGIHSLSLLPPGALDPARPLRATQIADPKHFMSRHILITLFCATD</sequence>
<accession>A0A438CVQ5</accession>
<reference evidence="2 3" key="1">
    <citation type="journal article" date="2018" name="PLoS Genet.">
        <title>Population sequencing reveals clonal diversity and ancestral inbreeding in the grapevine cultivar Chardonnay.</title>
        <authorList>
            <person name="Roach M.J."/>
            <person name="Johnson D.L."/>
            <person name="Bohlmann J."/>
            <person name="van Vuuren H.J."/>
            <person name="Jones S.J."/>
            <person name="Pretorius I.S."/>
            <person name="Schmidt S.A."/>
            <person name="Borneman A.R."/>
        </authorList>
    </citation>
    <scope>NUCLEOTIDE SEQUENCE [LARGE SCALE GENOMIC DNA]</scope>
    <source>
        <strain evidence="3">cv. Chardonnay</strain>
        <tissue evidence="2">Leaf</tissue>
    </source>
</reference>
<feature type="region of interest" description="Disordered" evidence="1">
    <location>
        <begin position="151"/>
        <end position="173"/>
    </location>
</feature>
<organism evidence="2 3">
    <name type="scientific">Vitis vinifera</name>
    <name type="common">Grape</name>
    <dbReference type="NCBI Taxonomy" id="29760"/>
    <lineage>
        <taxon>Eukaryota</taxon>
        <taxon>Viridiplantae</taxon>
        <taxon>Streptophyta</taxon>
        <taxon>Embryophyta</taxon>
        <taxon>Tracheophyta</taxon>
        <taxon>Spermatophyta</taxon>
        <taxon>Magnoliopsida</taxon>
        <taxon>eudicotyledons</taxon>
        <taxon>Gunneridae</taxon>
        <taxon>Pentapetalae</taxon>
        <taxon>rosids</taxon>
        <taxon>Vitales</taxon>
        <taxon>Vitaceae</taxon>
        <taxon>Viteae</taxon>
        <taxon>Vitis</taxon>
    </lineage>
</organism>
<name>A0A438CVQ5_VITVI</name>
<proteinExistence type="predicted"/>
<evidence type="ECO:0000313" key="3">
    <source>
        <dbReference type="Proteomes" id="UP000288805"/>
    </source>
</evidence>
<comment type="caution">
    <text evidence="2">The sequence shown here is derived from an EMBL/GenBank/DDBJ whole genome shotgun (WGS) entry which is preliminary data.</text>
</comment>
<dbReference type="Proteomes" id="UP000288805">
    <property type="component" value="Unassembled WGS sequence"/>
</dbReference>
<evidence type="ECO:0000313" key="2">
    <source>
        <dbReference type="EMBL" id="RVW27251.1"/>
    </source>
</evidence>
<dbReference type="AlphaFoldDB" id="A0A438CVQ5"/>
<dbReference type="EMBL" id="QGNW01001961">
    <property type="protein sequence ID" value="RVW27251.1"/>
    <property type="molecule type" value="Genomic_DNA"/>
</dbReference>